<feature type="region of interest" description="Disordered" evidence="1">
    <location>
        <begin position="106"/>
        <end position="131"/>
    </location>
</feature>
<feature type="region of interest" description="Disordered" evidence="1">
    <location>
        <begin position="254"/>
        <end position="273"/>
    </location>
</feature>
<dbReference type="EMBL" id="FOSG01000016">
    <property type="protein sequence ID" value="SFL28679.1"/>
    <property type="molecule type" value="Genomic_DNA"/>
</dbReference>
<protein>
    <submittedName>
        <fullName evidence="2">Uncharacterized protein</fullName>
    </submittedName>
</protein>
<organism evidence="2 3">
    <name type="scientific">Streptomyces pini</name>
    <dbReference type="NCBI Taxonomy" id="1520580"/>
    <lineage>
        <taxon>Bacteria</taxon>
        <taxon>Bacillati</taxon>
        <taxon>Actinomycetota</taxon>
        <taxon>Actinomycetes</taxon>
        <taxon>Kitasatosporales</taxon>
        <taxon>Streptomycetaceae</taxon>
        <taxon>Streptomyces</taxon>
    </lineage>
</organism>
<evidence type="ECO:0000313" key="3">
    <source>
        <dbReference type="Proteomes" id="UP000198928"/>
    </source>
</evidence>
<keyword evidence="3" id="KW-1185">Reference proteome</keyword>
<sequence>MAIDMVRGDMEPVYALWLSPHGREAVTGLMRDFKQWVRDQEPKPSVDPSLRAVRAILHDFGTSRGTVSTPEVASALAEADRIRLFLPSPLPEAERETLGRWRGNFRRRPRAEGNGTVGFPGDSPVSAVGGDRVTARSPMDILRPLTDRVRTVLQDVARTRTTITWGGLCRRLGGELPYLHPDGQGEILVVADGDTPVNGAAAVRAGRRCGAVTARPLPAHPPQPGQGTRTDRFPRDALAHGRFPAPPVLGSPLITCSRATSGPPHGALQPHPA</sequence>
<dbReference type="AlphaFoldDB" id="A0A1I4GFN5"/>
<accession>A0A1I4GFN5</accession>
<name>A0A1I4GFN5_9ACTN</name>
<gene>
    <name evidence="2" type="ORF">SAMN05192584_11628</name>
</gene>
<proteinExistence type="predicted"/>
<reference evidence="3" key="1">
    <citation type="submission" date="2016-10" db="EMBL/GenBank/DDBJ databases">
        <authorList>
            <person name="Varghese N."/>
            <person name="Submissions S."/>
        </authorList>
    </citation>
    <scope>NUCLEOTIDE SEQUENCE [LARGE SCALE GENOMIC DNA]</scope>
    <source>
        <strain evidence="3">PL19</strain>
    </source>
</reference>
<evidence type="ECO:0000256" key="1">
    <source>
        <dbReference type="SAM" id="MobiDB-lite"/>
    </source>
</evidence>
<evidence type="ECO:0000313" key="2">
    <source>
        <dbReference type="EMBL" id="SFL28679.1"/>
    </source>
</evidence>
<dbReference type="Proteomes" id="UP000198928">
    <property type="component" value="Unassembled WGS sequence"/>
</dbReference>
<feature type="region of interest" description="Disordered" evidence="1">
    <location>
        <begin position="213"/>
        <end position="233"/>
    </location>
</feature>